<dbReference type="GO" id="GO:0003723">
    <property type="term" value="F:RNA binding"/>
    <property type="evidence" value="ECO:0007669"/>
    <property type="project" value="UniProtKB-UniRule"/>
</dbReference>
<dbReference type="EMBL" id="KQ242994">
    <property type="protein sequence ID" value="KNC76706.1"/>
    <property type="molecule type" value="Genomic_DNA"/>
</dbReference>
<dbReference type="STRING" id="667725.A0A0L0FJR4"/>
<feature type="compositionally biased region" description="Low complexity" evidence="5">
    <location>
        <begin position="182"/>
        <end position="192"/>
    </location>
</feature>
<keyword evidence="3 4" id="KW-0067">ATP-binding</keyword>
<proteinExistence type="inferred from homology"/>
<dbReference type="EC" id="3.6.4.13" evidence="4"/>
<dbReference type="SUPFAM" id="SSF52540">
    <property type="entry name" value="P-loop containing nucleoside triphosphate hydrolases"/>
    <property type="match status" value="1"/>
</dbReference>
<dbReference type="GO" id="GO:0003724">
    <property type="term" value="F:RNA helicase activity"/>
    <property type="evidence" value="ECO:0007669"/>
    <property type="project" value="UniProtKB-EC"/>
</dbReference>
<keyword evidence="4" id="KW-0694">RNA-binding</keyword>
<dbReference type="GeneID" id="25911311"/>
<evidence type="ECO:0000256" key="3">
    <source>
        <dbReference type="ARBA" id="ARBA00022840"/>
    </source>
</evidence>
<dbReference type="Gene3D" id="3.40.50.300">
    <property type="entry name" value="P-loop containing nucleotide triphosphate hydrolases"/>
    <property type="match status" value="1"/>
</dbReference>
<feature type="region of interest" description="Disordered" evidence="5">
    <location>
        <begin position="150"/>
        <end position="196"/>
    </location>
</feature>
<feature type="compositionally biased region" description="Basic and acidic residues" evidence="5">
    <location>
        <begin position="163"/>
        <end position="172"/>
    </location>
</feature>
<dbReference type="OrthoDB" id="3370at2759"/>
<dbReference type="RefSeq" id="XP_014150608.1">
    <property type="nucleotide sequence ID" value="XM_014295133.1"/>
</dbReference>
<name>A0A0L0FJR4_9EUKA</name>
<keyword evidence="1 4" id="KW-0547">Nucleotide-binding</keyword>
<keyword evidence="2 4" id="KW-0378">Hydrolase</keyword>
<keyword evidence="8" id="KW-1185">Reference proteome</keyword>
<dbReference type="eggNOG" id="KOG0350">
    <property type="taxonomic scope" value="Eukaryota"/>
</dbReference>
<evidence type="ECO:0000259" key="6">
    <source>
        <dbReference type="Pfam" id="PF00270"/>
    </source>
</evidence>
<comment type="function">
    <text evidence="4">RNA helicase.</text>
</comment>
<dbReference type="GO" id="GO:0016787">
    <property type="term" value="F:hydrolase activity"/>
    <property type="evidence" value="ECO:0007669"/>
    <property type="project" value="UniProtKB-KW"/>
</dbReference>
<evidence type="ECO:0000256" key="1">
    <source>
        <dbReference type="ARBA" id="ARBA00022741"/>
    </source>
</evidence>
<dbReference type="Proteomes" id="UP000054560">
    <property type="component" value="Unassembled WGS sequence"/>
</dbReference>
<accession>A0A0L0FJR4</accession>
<dbReference type="AlphaFoldDB" id="A0A0L0FJR4"/>
<gene>
    <name evidence="7" type="ORF">SARC_10807</name>
</gene>
<comment type="catalytic activity">
    <reaction evidence="4">
        <text>ATP + H2O = ADP + phosphate + H(+)</text>
        <dbReference type="Rhea" id="RHEA:13065"/>
        <dbReference type="ChEBI" id="CHEBI:15377"/>
        <dbReference type="ChEBI" id="CHEBI:15378"/>
        <dbReference type="ChEBI" id="CHEBI:30616"/>
        <dbReference type="ChEBI" id="CHEBI:43474"/>
        <dbReference type="ChEBI" id="CHEBI:456216"/>
        <dbReference type="EC" id="3.6.4.13"/>
    </reaction>
</comment>
<feature type="domain" description="DEAD/DEAH-box helicase" evidence="6">
    <location>
        <begin position="250"/>
        <end position="347"/>
    </location>
</feature>
<evidence type="ECO:0000256" key="2">
    <source>
        <dbReference type="ARBA" id="ARBA00022801"/>
    </source>
</evidence>
<evidence type="ECO:0000256" key="4">
    <source>
        <dbReference type="RuleBase" id="RU365068"/>
    </source>
</evidence>
<organism evidence="7 8">
    <name type="scientific">Sphaeroforma arctica JP610</name>
    <dbReference type="NCBI Taxonomy" id="667725"/>
    <lineage>
        <taxon>Eukaryota</taxon>
        <taxon>Ichthyosporea</taxon>
        <taxon>Ichthyophonida</taxon>
        <taxon>Sphaeroforma</taxon>
    </lineage>
</organism>
<dbReference type="GO" id="GO:0005524">
    <property type="term" value="F:ATP binding"/>
    <property type="evidence" value="ECO:0007669"/>
    <property type="project" value="UniProtKB-UniRule"/>
</dbReference>
<dbReference type="PANTHER" id="PTHR24031">
    <property type="entry name" value="RNA HELICASE"/>
    <property type="match status" value="1"/>
</dbReference>
<sequence>MFVINRFTGDDDGSAEDVKQRKLLEAQERIAQRKAKRDAIELERKLIYDERERLEEEARAQEQARIDKIKGKGKKKDAISKGLKLASEDTDVGGIGNGGDGSISDSTSGSESDEEPELEVNATRKVVPNKRKVDATAAVNAIENLVEGGVPTKARNEEDIEDSTDKTGIRDTEEIDDEPRVSSSNDSSIKNSSSKKRVKVMPRWMQTQVVVDTDLADLQAPVSEDCFEGLALDSRVVKTLQRQGITHFFPIQRHVIPLMLRAGLSPGTHPGDVCVSAPTGSGKTLAYVVPVVSCLANRVVCQLRCLVLLPTRDLAEQVRSVFGAHTQNTGLVVAMVTGLTPFEKEKSILVTTDW</sequence>
<comment type="domain">
    <text evidence="4">The Q motif is unique to and characteristic of the DEAD box family of RNA helicases and controls ATP binding and hydrolysis.</text>
</comment>
<feature type="compositionally biased region" description="Basic and acidic residues" evidence="5">
    <location>
        <begin position="55"/>
        <end position="70"/>
    </location>
</feature>
<evidence type="ECO:0000313" key="8">
    <source>
        <dbReference type="Proteomes" id="UP000054560"/>
    </source>
</evidence>
<feature type="region of interest" description="Disordered" evidence="5">
    <location>
        <begin position="55"/>
        <end position="125"/>
    </location>
</feature>
<dbReference type="InterPro" id="IPR011545">
    <property type="entry name" value="DEAD/DEAH_box_helicase_dom"/>
</dbReference>
<comment type="similarity">
    <text evidence="4">Belongs to the DEAD box helicase family.</text>
</comment>
<dbReference type="Pfam" id="PF00270">
    <property type="entry name" value="DEAD"/>
    <property type="match status" value="1"/>
</dbReference>
<protein>
    <recommendedName>
        <fullName evidence="4">ATP-dependent RNA helicase</fullName>
        <ecNumber evidence="4">3.6.4.13</ecNumber>
    </recommendedName>
</protein>
<keyword evidence="4" id="KW-0347">Helicase</keyword>
<dbReference type="InterPro" id="IPR027417">
    <property type="entry name" value="P-loop_NTPase"/>
</dbReference>
<reference evidence="7 8" key="1">
    <citation type="submission" date="2011-02" db="EMBL/GenBank/DDBJ databases">
        <title>The Genome Sequence of Sphaeroforma arctica JP610.</title>
        <authorList>
            <consortium name="The Broad Institute Genome Sequencing Platform"/>
            <person name="Russ C."/>
            <person name="Cuomo C."/>
            <person name="Young S.K."/>
            <person name="Zeng Q."/>
            <person name="Gargeya S."/>
            <person name="Alvarado L."/>
            <person name="Berlin A."/>
            <person name="Chapman S.B."/>
            <person name="Chen Z."/>
            <person name="Freedman E."/>
            <person name="Gellesch M."/>
            <person name="Goldberg J."/>
            <person name="Griggs A."/>
            <person name="Gujja S."/>
            <person name="Heilman E."/>
            <person name="Heiman D."/>
            <person name="Howarth C."/>
            <person name="Mehta T."/>
            <person name="Neiman D."/>
            <person name="Pearson M."/>
            <person name="Roberts A."/>
            <person name="Saif S."/>
            <person name="Shea T."/>
            <person name="Shenoy N."/>
            <person name="Sisk P."/>
            <person name="Stolte C."/>
            <person name="Sykes S."/>
            <person name="White J."/>
            <person name="Yandava C."/>
            <person name="Burger G."/>
            <person name="Gray M.W."/>
            <person name="Holland P.W.H."/>
            <person name="King N."/>
            <person name="Lang F.B.F."/>
            <person name="Roger A.J."/>
            <person name="Ruiz-Trillo I."/>
            <person name="Haas B."/>
            <person name="Nusbaum C."/>
            <person name="Birren B."/>
        </authorList>
    </citation>
    <scope>NUCLEOTIDE SEQUENCE [LARGE SCALE GENOMIC DNA]</scope>
    <source>
        <strain evidence="7 8">JP610</strain>
    </source>
</reference>
<evidence type="ECO:0000313" key="7">
    <source>
        <dbReference type="EMBL" id="KNC76706.1"/>
    </source>
</evidence>
<evidence type="ECO:0000256" key="5">
    <source>
        <dbReference type="SAM" id="MobiDB-lite"/>
    </source>
</evidence>